<proteinExistence type="predicted"/>
<evidence type="ECO:0000313" key="3">
    <source>
        <dbReference type="Proteomes" id="UP000271889"/>
    </source>
</evidence>
<reference evidence="2 3" key="1">
    <citation type="submission" date="2018-11" db="EMBL/GenBank/DDBJ databases">
        <authorList>
            <consortium name="Pathogen Informatics"/>
        </authorList>
    </citation>
    <scope>NUCLEOTIDE SEQUENCE [LARGE SCALE GENOMIC DNA]</scope>
</reference>
<keyword evidence="1" id="KW-0472">Membrane</keyword>
<keyword evidence="3" id="KW-1185">Reference proteome</keyword>
<accession>A0A3P7MUZ4</accession>
<name>A0A3P7MUZ4_CYLGO</name>
<dbReference type="OrthoDB" id="6058203at2759"/>
<dbReference type="EMBL" id="UYRV01106175">
    <property type="protein sequence ID" value="VDN22071.1"/>
    <property type="molecule type" value="Genomic_DNA"/>
</dbReference>
<dbReference type="AlphaFoldDB" id="A0A3P7MUZ4"/>
<evidence type="ECO:0000313" key="2">
    <source>
        <dbReference type="EMBL" id="VDN22071.1"/>
    </source>
</evidence>
<keyword evidence="1" id="KW-0812">Transmembrane</keyword>
<protein>
    <submittedName>
        <fullName evidence="2">Uncharacterized protein</fullName>
    </submittedName>
</protein>
<organism evidence="2 3">
    <name type="scientific">Cylicostephanus goldi</name>
    <name type="common">Nematode worm</name>
    <dbReference type="NCBI Taxonomy" id="71465"/>
    <lineage>
        <taxon>Eukaryota</taxon>
        <taxon>Metazoa</taxon>
        <taxon>Ecdysozoa</taxon>
        <taxon>Nematoda</taxon>
        <taxon>Chromadorea</taxon>
        <taxon>Rhabditida</taxon>
        <taxon>Rhabditina</taxon>
        <taxon>Rhabditomorpha</taxon>
        <taxon>Strongyloidea</taxon>
        <taxon>Strongylidae</taxon>
        <taxon>Cylicostephanus</taxon>
    </lineage>
</organism>
<evidence type="ECO:0000256" key="1">
    <source>
        <dbReference type="SAM" id="Phobius"/>
    </source>
</evidence>
<sequence length="181" mass="20300">MDTVSKAFNNNLLPLSAEKKRFFAYIAESYTYHQHYPADTVIGDGKGVVGMKPCSVLYLSRYKAEDVILRSGLKCTGFLIVRVDKDDNEETQTGAHYSRILDPLRPRSYRQLHLSGPAYGFSGYFKPVFLEPEDVSEGSVVGTFFTVLVPLLVFLTMASVLALFVLHKSLHWAALMQQEAL</sequence>
<keyword evidence="1" id="KW-1133">Transmembrane helix</keyword>
<dbReference type="Proteomes" id="UP000271889">
    <property type="component" value="Unassembled WGS sequence"/>
</dbReference>
<gene>
    <name evidence="2" type="ORF">CGOC_LOCUS9199</name>
</gene>
<feature type="transmembrane region" description="Helical" evidence="1">
    <location>
        <begin position="144"/>
        <end position="166"/>
    </location>
</feature>